<dbReference type="InterPro" id="IPR003347">
    <property type="entry name" value="JmjC_dom"/>
</dbReference>
<proteinExistence type="inferred from homology"/>
<feature type="compositionally biased region" description="Low complexity" evidence="2">
    <location>
        <begin position="423"/>
        <end position="432"/>
    </location>
</feature>
<organism evidence="4 5">
    <name type="scientific">Edaphochlamys debaryana</name>
    <dbReference type="NCBI Taxonomy" id="47281"/>
    <lineage>
        <taxon>Eukaryota</taxon>
        <taxon>Viridiplantae</taxon>
        <taxon>Chlorophyta</taxon>
        <taxon>core chlorophytes</taxon>
        <taxon>Chlorophyceae</taxon>
        <taxon>CS clade</taxon>
        <taxon>Chlamydomonadales</taxon>
        <taxon>Chlamydomonadales incertae sedis</taxon>
        <taxon>Edaphochlamys</taxon>
    </lineage>
</organism>
<dbReference type="Proteomes" id="UP000612055">
    <property type="component" value="Unassembled WGS sequence"/>
</dbReference>
<evidence type="ECO:0000259" key="3">
    <source>
        <dbReference type="PROSITE" id="PS51184"/>
    </source>
</evidence>
<protein>
    <recommendedName>
        <fullName evidence="3">JmjC domain-containing protein</fullName>
    </recommendedName>
</protein>
<dbReference type="PROSITE" id="PS51184">
    <property type="entry name" value="JMJC"/>
    <property type="match status" value="1"/>
</dbReference>
<feature type="compositionally biased region" description="Gly residues" evidence="2">
    <location>
        <begin position="411"/>
        <end position="422"/>
    </location>
</feature>
<evidence type="ECO:0000256" key="1">
    <source>
        <dbReference type="ARBA" id="ARBA00006801"/>
    </source>
</evidence>
<dbReference type="Pfam" id="PF13621">
    <property type="entry name" value="Cupin_8"/>
    <property type="match status" value="1"/>
</dbReference>
<comment type="caution">
    <text evidence="4">The sequence shown here is derived from an EMBL/GenBank/DDBJ whole genome shotgun (WGS) entry which is preliminary data.</text>
</comment>
<gene>
    <name evidence="4" type="ORF">HYH03_017474</name>
</gene>
<comment type="similarity">
    <text evidence="1">Belongs to the JARID1 histone demethylase family.</text>
</comment>
<evidence type="ECO:0000256" key="2">
    <source>
        <dbReference type="SAM" id="MobiDB-lite"/>
    </source>
</evidence>
<name>A0A836BNV5_9CHLO</name>
<evidence type="ECO:0000313" key="4">
    <source>
        <dbReference type="EMBL" id="KAG2483671.1"/>
    </source>
</evidence>
<sequence length="445" mass="46415">MEAEALPEGVLVLKLPPKALAVASSVLQAVKDSRVPVTQLLQDTGAVPDAQMNGVLSTKELPLGEQYRKVRKFSGGGGKALYMHNKALIEVVGHELCHQLYAAVQPLDQDVLVNYPLLYVSDNPKSSSDVLVGSADSWSPLHQDLPLYCTSVILVLEGHKEFVLVSDEVAASLRVNITSSTWAQPVAHGGRLYPDLQSLVRATGGSVLSLRCGDMLVMPPRVFHLARNRAPTVSCNFSVCTMDSVPLTLAQTLARIEQSPQDVMHFDRDFARLLEDCTTALLASCCPLKPGGVQALTARRRLPPVQAVLDGGVRLMEWYLILQCIPNGWVQGFWGDVRNRVLAQLQAALPMHAPAGGAAAAGGTAAGALGRIAAGAASVPRPLSGGRAVGAEAPPVAVAAGEAAALEGSPPAGGAGWGGGGPAPDSAAAAPGPRKRARHAAAEAR</sequence>
<evidence type="ECO:0000313" key="5">
    <source>
        <dbReference type="Proteomes" id="UP000612055"/>
    </source>
</evidence>
<dbReference type="Gene3D" id="2.60.120.650">
    <property type="entry name" value="Cupin"/>
    <property type="match status" value="1"/>
</dbReference>
<dbReference type="AlphaFoldDB" id="A0A836BNV5"/>
<keyword evidence="5" id="KW-1185">Reference proteome</keyword>
<dbReference type="OrthoDB" id="528378at2759"/>
<dbReference type="InterPro" id="IPR041667">
    <property type="entry name" value="Cupin_8"/>
</dbReference>
<feature type="region of interest" description="Disordered" evidence="2">
    <location>
        <begin position="402"/>
        <end position="445"/>
    </location>
</feature>
<accession>A0A836BNV5</accession>
<dbReference type="SUPFAM" id="SSF51197">
    <property type="entry name" value="Clavaminate synthase-like"/>
    <property type="match status" value="1"/>
</dbReference>
<reference evidence="4" key="1">
    <citation type="journal article" date="2020" name="bioRxiv">
        <title>Comparative genomics of Chlamydomonas.</title>
        <authorList>
            <person name="Craig R.J."/>
            <person name="Hasan A.R."/>
            <person name="Ness R.W."/>
            <person name="Keightley P.D."/>
        </authorList>
    </citation>
    <scope>NUCLEOTIDE SEQUENCE</scope>
    <source>
        <strain evidence="4">CCAP 11/70</strain>
    </source>
</reference>
<feature type="domain" description="JmjC" evidence="3">
    <location>
        <begin position="104"/>
        <end position="256"/>
    </location>
</feature>
<dbReference type="EMBL" id="JAEHOE010000169">
    <property type="protein sequence ID" value="KAG2483671.1"/>
    <property type="molecule type" value="Genomic_DNA"/>
</dbReference>